<accession>A0AAV0Y0N2</accession>
<keyword evidence="1" id="KW-0479">Metal-binding</keyword>
<evidence type="ECO:0000256" key="1">
    <source>
        <dbReference type="ARBA" id="ARBA00022723"/>
    </source>
</evidence>
<evidence type="ECO:0000313" key="9">
    <source>
        <dbReference type="Proteomes" id="UP001160148"/>
    </source>
</evidence>
<dbReference type="PANTHER" id="PTHR46600:SF11">
    <property type="entry name" value="THAP DOMAIN-CONTAINING PROTEIN 10"/>
    <property type="match status" value="1"/>
</dbReference>
<keyword evidence="2 5" id="KW-0863">Zinc-finger</keyword>
<protein>
    <recommendedName>
        <fullName evidence="7">THAP-type domain-containing protein</fullName>
    </recommendedName>
</protein>
<evidence type="ECO:0000259" key="7">
    <source>
        <dbReference type="PROSITE" id="PS50950"/>
    </source>
</evidence>
<dbReference type="Proteomes" id="UP001160148">
    <property type="component" value="Unassembled WGS sequence"/>
</dbReference>
<evidence type="ECO:0000256" key="2">
    <source>
        <dbReference type="ARBA" id="ARBA00022771"/>
    </source>
</evidence>
<organism evidence="8 9">
    <name type="scientific">Macrosiphum euphorbiae</name>
    <name type="common">potato aphid</name>
    <dbReference type="NCBI Taxonomy" id="13131"/>
    <lineage>
        <taxon>Eukaryota</taxon>
        <taxon>Metazoa</taxon>
        <taxon>Ecdysozoa</taxon>
        <taxon>Arthropoda</taxon>
        <taxon>Hexapoda</taxon>
        <taxon>Insecta</taxon>
        <taxon>Pterygota</taxon>
        <taxon>Neoptera</taxon>
        <taxon>Paraneoptera</taxon>
        <taxon>Hemiptera</taxon>
        <taxon>Sternorrhyncha</taxon>
        <taxon>Aphidomorpha</taxon>
        <taxon>Aphidoidea</taxon>
        <taxon>Aphididae</taxon>
        <taxon>Macrosiphini</taxon>
        <taxon>Macrosiphum</taxon>
    </lineage>
</organism>
<evidence type="ECO:0000256" key="6">
    <source>
        <dbReference type="SAM" id="MobiDB-lite"/>
    </source>
</evidence>
<dbReference type="Gene3D" id="6.20.210.20">
    <property type="entry name" value="THAP domain"/>
    <property type="match status" value="1"/>
</dbReference>
<reference evidence="8 9" key="1">
    <citation type="submission" date="2023-01" db="EMBL/GenBank/DDBJ databases">
        <authorList>
            <person name="Whitehead M."/>
        </authorList>
    </citation>
    <scope>NUCLEOTIDE SEQUENCE [LARGE SCALE GENOMIC DNA]</scope>
</reference>
<evidence type="ECO:0000256" key="5">
    <source>
        <dbReference type="PROSITE-ProRule" id="PRU00309"/>
    </source>
</evidence>
<evidence type="ECO:0000313" key="8">
    <source>
        <dbReference type="EMBL" id="CAI6373257.1"/>
    </source>
</evidence>
<dbReference type="GO" id="GO:0008270">
    <property type="term" value="F:zinc ion binding"/>
    <property type="evidence" value="ECO:0007669"/>
    <property type="project" value="UniProtKB-KW"/>
</dbReference>
<dbReference type="InterPro" id="IPR038441">
    <property type="entry name" value="THAP_Znf_sf"/>
</dbReference>
<dbReference type="InterPro" id="IPR026516">
    <property type="entry name" value="THAP1/10"/>
</dbReference>
<feature type="domain" description="THAP-type" evidence="7">
    <location>
        <begin position="1"/>
        <end position="78"/>
    </location>
</feature>
<keyword evidence="9" id="KW-1185">Reference proteome</keyword>
<dbReference type="SMART" id="SM00980">
    <property type="entry name" value="THAP"/>
    <property type="match status" value="2"/>
</dbReference>
<dbReference type="PANTHER" id="PTHR46600">
    <property type="entry name" value="THAP DOMAIN-CONTAINING"/>
    <property type="match status" value="1"/>
</dbReference>
<keyword evidence="3" id="KW-0862">Zinc</keyword>
<evidence type="ECO:0000256" key="4">
    <source>
        <dbReference type="ARBA" id="ARBA00023125"/>
    </source>
</evidence>
<proteinExistence type="predicted"/>
<keyword evidence="4 5" id="KW-0238">DNA-binding</keyword>
<dbReference type="SMART" id="SM00692">
    <property type="entry name" value="DM3"/>
    <property type="match status" value="2"/>
</dbReference>
<feature type="region of interest" description="Disordered" evidence="6">
    <location>
        <begin position="125"/>
        <end position="146"/>
    </location>
</feature>
<dbReference type="EMBL" id="CARXXK010001085">
    <property type="protein sequence ID" value="CAI6373257.1"/>
    <property type="molecule type" value="Genomic_DNA"/>
</dbReference>
<sequence length="268" mass="30892">MHTCIVCFNASRKTKVSRPGVHYHAIPKNAYMRRKWLKVLGIDRCHDWQRVCSDHFLEENYKPGKKRYLFPNTIPQPCERNGFPSNYASQINDVETGNNKNLQMEQNIIREGHIGNAVNNFKSPRPSFRYTRSNEDMRNKNMPDHKSRPALRCSVKNCLNRHSKNLSFFGYPKDFTLRKMWMDKCGVEIDPSTIVKSTTRVCGTHFEIDCFKNTELKNRLKPGAVPTLFLVNAPDALPVATDELPVFIDNEAAEQSSKEKQNNEKGTV</sequence>
<dbReference type="AlphaFoldDB" id="A0AAV0Y0N2"/>
<name>A0AAV0Y0N2_9HEMI</name>
<gene>
    <name evidence="8" type="ORF">MEUPH1_LOCUS27033</name>
</gene>
<dbReference type="PROSITE" id="PS50950">
    <property type="entry name" value="ZF_THAP"/>
    <property type="match status" value="2"/>
</dbReference>
<feature type="domain" description="THAP-type" evidence="7">
    <location>
        <begin position="142"/>
        <end position="229"/>
    </location>
</feature>
<evidence type="ECO:0000256" key="3">
    <source>
        <dbReference type="ARBA" id="ARBA00022833"/>
    </source>
</evidence>
<dbReference type="SUPFAM" id="SSF57716">
    <property type="entry name" value="Glucocorticoid receptor-like (DNA-binding domain)"/>
    <property type="match status" value="2"/>
</dbReference>
<comment type="caution">
    <text evidence="8">The sequence shown here is derived from an EMBL/GenBank/DDBJ whole genome shotgun (WGS) entry which is preliminary data.</text>
</comment>
<feature type="compositionally biased region" description="Basic and acidic residues" evidence="6">
    <location>
        <begin position="132"/>
        <end position="146"/>
    </location>
</feature>
<dbReference type="InterPro" id="IPR006612">
    <property type="entry name" value="THAP_Znf"/>
</dbReference>
<dbReference type="Pfam" id="PF05485">
    <property type="entry name" value="THAP"/>
    <property type="match status" value="2"/>
</dbReference>
<dbReference type="GO" id="GO:0043565">
    <property type="term" value="F:sequence-specific DNA binding"/>
    <property type="evidence" value="ECO:0007669"/>
    <property type="project" value="InterPro"/>
</dbReference>